<keyword evidence="3" id="KW-1134">Transmembrane beta strand</keyword>
<evidence type="ECO:0000313" key="7">
    <source>
        <dbReference type="EMBL" id="KKN54720.1"/>
    </source>
</evidence>
<reference evidence="7" key="1">
    <citation type="journal article" date="2015" name="Nature">
        <title>Complex archaea that bridge the gap between prokaryotes and eukaryotes.</title>
        <authorList>
            <person name="Spang A."/>
            <person name="Saw J.H."/>
            <person name="Jorgensen S.L."/>
            <person name="Zaremba-Niedzwiedzka K."/>
            <person name="Martijn J."/>
            <person name="Lind A.E."/>
            <person name="van Eijk R."/>
            <person name="Schleper C."/>
            <person name="Guy L."/>
            <person name="Ettema T.J."/>
        </authorList>
    </citation>
    <scope>NUCLEOTIDE SEQUENCE</scope>
</reference>
<evidence type="ECO:0000256" key="4">
    <source>
        <dbReference type="ARBA" id="ARBA00022692"/>
    </source>
</evidence>
<evidence type="ECO:0000256" key="1">
    <source>
        <dbReference type="ARBA" id="ARBA00004442"/>
    </source>
</evidence>
<dbReference type="SUPFAM" id="SSF56954">
    <property type="entry name" value="Outer membrane efflux proteins (OEP)"/>
    <property type="match status" value="1"/>
</dbReference>
<gene>
    <name evidence="7" type="ORF">LCGC14_0589480</name>
</gene>
<evidence type="ECO:0000256" key="2">
    <source>
        <dbReference type="ARBA" id="ARBA00022448"/>
    </source>
</evidence>
<dbReference type="AlphaFoldDB" id="A0A0F9RDV0"/>
<keyword evidence="6" id="KW-0998">Cell outer membrane</keyword>
<keyword evidence="5" id="KW-0472">Membrane</keyword>
<accession>A0A0F9RDV0</accession>
<sequence length="419" mass="46093">MTFALTRFLIRPILVGSILTIAVSVSYVRAEVQPGRPADINDWIEKALDTNASLAGTRETISAARAAGEASGTWDDPVAKYALAPQTLEGGSTVGHRFEISQKLPWPDQLEASENAAAAQIRGARADAQWAERQLTAQVKAAYANWWYIDQAIQLHHQTRNHVSQLIEITEQRLAYGKAPQSQLLRLTTELDALDAQFIGLGEEQDKLRASLLPLLGAEPDSQPVSLRVPPLSALPRTTDMTDAHPLLLSVKARKEAAAARLKEKEAGQRPSFTANAGYNSLWADEDKRWTIGVGVQIPFTGRRQSSAVQQAKSQLAQQEWNLLQTRREWKAATAQAIAAIRASYSRLDILKDRQVPNQTAHWQAMLDEIGSGRGDIEAAIDSARKLTALKLEKARLQRQLFAALGQLESWLPEAAAVR</sequence>
<dbReference type="InterPro" id="IPR003423">
    <property type="entry name" value="OMP_efflux"/>
</dbReference>
<dbReference type="PANTHER" id="PTHR30026:SF20">
    <property type="entry name" value="OUTER MEMBRANE PROTEIN TOLC"/>
    <property type="match status" value="1"/>
</dbReference>
<comment type="caution">
    <text evidence="7">The sequence shown here is derived from an EMBL/GenBank/DDBJ whole genome shotgun (WGS) entry which is preliminary data.</text>
</comment>
<proteinExistence type="predicted"/>
<evidence type="ECO:0000256" key="5">
    <source>
        <dbReference type="ARBA" id="ARBA00023136"/>
    </source>
</evidence>
<dbReference type="PANTHER" id="PTHR30026">
    <property type="entry name" value="OUTER MEMBRANE PROTEIN TOLC"/>
    <property type="match status" value="1"/>
</dbReference>
<keyword evidence="4" id="KW-0812">Transmembrane</keyword>
<dbReference type="GO" id="GO:0015288">
    <property type="term" value="F:porin activity"/>
    <property type="evidence" value="ECO:0007669"/>
    <property type="project" value="TreeGrafter"/>
</dbReference>
<comment type="subcellular location">
    <subcellularLocation>
        <location evidence="1">Cell outer membrane</location>
    </subcellularLocation>
</comment>
<evidence type="ECO:0000256" key="3">
    <source>
        <dbReference type="ARBA" id="ARBA00022452"/>
    </source>
</evidence>
<dbReference type="GO" id="GO:0015562">
    <property type="term" value="F:efflux transmembrane transporter activity"/>
    <property type="evidence" value="ECO:0007669"/>
    <property type="project" value="InterPro"/>
</dbReference>
<dbReference type="Gene3D" id="1.20.1600.10">
    <property type="entry name" value="Outer membrane efflux proteins (OEP)"/>
    <property type="match status" value="1"/>
</dbReference>
<protein>
    <recommendedName>
        <fullName evidence="8">Transporter</fullName>
    </recommendedName>
</protein>
<keyword evidence="2" id="KW-0813">Transport</keyword>
<dbReference type="EMBL" id="LAZR01000916">
    <property type="protein sequence ID" value="KKN54720.1"/>
    <property type="molecule type" value="Genomic_DNA"/>
</dbReference>
<organism evidence="7">
    <name type="scientific">marine sediment metagenome</name>
    <dbReference type="NCBI Taxonomy" id="412755"/>
    <lineage>
        <taxon>unclassified sequences</taxon>
        <taxon>metagenomes</taxon>
        <taxon>ecological metagenomes</taxon>
    </lineage>
</organism>
<evidence type="ECO:0008006" key="8">
    <source>
        <dbReference type="Google" id="ProtNLM"/>
    </source>
</evidence>
<evidence type="ECO:0000256" key="6">
    <source>
        <dbReference type="ARBA" id="ARBA00023237"/>
    </source>
</evidence>
<dbReference type="Pfam" id="PF02321">
    <property type="entry name" value="OEP"/>
    <property type="match status" value="1"/>
</dbReference>
<dbReference type="GO" id="GO:1990281">
    <property type="term" value="C:efflux pump complex"/>
    <property type="evidence" value="ECO:0007669"/>
    <property type="project" value="TreeGrafter"/>
</dbReference>
<dbReference type="InterPro" id="IPR051906">
    <property type="entry name" value="TolC-like"/>
</dbReference>
<dbReference type="GO" id="GO:0009279">
    <property type="term" value="C:cell outer membrane"/>
    <property type="evidence" value="ECO:0007669"/>
    <property type="project" value="UniProtKB-SubCell"/>
</dbReference>
<name>A0A0F9RDV0_9ZZZZ</name>